<feature type="non-terminal residue" evidence="1">
    <location>
        <position position="1"/>
    </location>
</feature>
<reference evidence="1" key="1">
    <citation type="journal article" date="2015" name="Nature">
        <title>Complex archaea that bridge the gap between prokaryotes and eukaryotes.</title>
        <authorList>
            <person name="Spang A."/>
            <person name="Saw J.H."/>
            <person name="Jorgensen S.L."/>
            <person name="Zaremba-Niedzwiedzka K."/>
            <person name="Martijn J."/>
            <person name="Lind A.E."/>
            <person name="van Eijk R."/>
            <person name="Schleper C."/>
            <person name="Guy L."/>
            <person name="Ettema T.J."/>
        </authorList>
    </citation>
    <scope>NUCLEOTIDE SEQUENCE</scope>
</reference>
<dbReference type="AlphaFoldDB" id="A0A0F9RT06"/>
<proteinExistence type="predicted"/>
<gene>
    <name evidence="1" type="ORF">LCGC14_0936080</name>
</gene>
<name>A0A0F9RT06_9ZZZZ</name>
<sequence length="24" mass="2846">DLEQAKYWLKRAKELKRKGMGLIA</sequence>
<evidence type="ECO:0000313" key="1">
    <source>
        <dbReference type="EMBL" id="KKN20403.1"/>
    </source>
</evidence>
<protein>
    <submittedName>
        <fullName evidence="1">Uncharacterized protein</fullName>
    </submittedName>
</protein>
<comment type="caution">
    <text evidence="1">The sequence shown here is derived from an EMBL/GenBank/DDBJ whole genome shotgun (WGS) entry which is preliminary data.</text>
</comment>
<organism evidence="1">
    <name type="scientific">marine sediment metagenome</name>
    <dbReference type="NCBI Taxonomy" id="412755"/>
    <lineage>
        <taxon>unclassified sequences</taxon>
        <taxon>metagenomes</taxon>
        <taxon>ecological metagenomes</taxon>
    </lineage>
</organism>
<accession>A0A0F9RT06</accession>
<dbReference type="EMBL" id="LAZR01003246">
    <property type="protein sequence ID" value="KKN20403.1"/>
    <property type="molecule type" value="Genomic_DNA"/>
</dbReference>